<dbReference type="SUPFAM" id="SSF47413">
    <property type="entry name" value="lambda repressor-like DNA-binding domains"/>
    <property type="match status" value="1"/>
</dbReference>
<proteinExistence type="predicted"/>
<reference evidence="3" key="1">
    <citation type="submission" date="2017-11" db="EMBL/GenBank/DDBJ databases">
        <authorList>
            <person name="Zhu W."/>
        </authorList>
    </citation>
    <scope>NUCLEOTIDE SEQUENCE [LARGE SCALE GENOMIC DNA]</scope>
    <source>
        <strain evidence="3">CAU 1183</strain>
    </source>
</reference>
<dbReference type="Pfam" id="PF01381">
    <property type="entry name" value="HTH_3"/>
    <property type="match status" value="1"/>
</dbReference>
<evidence type="ECO:0000259" key="1">
    <source>
        <dbReference type="PROSITE" id="PS50943"/>
    </source>
</evidence>
<dbReference type="SMART" id="SM00530">
    <property type="entry name" value="HTH_XRE"/>
    <property type="match status" value="1"/>
</dbReference>
<keyword evidence="3" id="KW-1185">Reference proteome</keyword>
<dbReference type="CDD" id="cd00093">
    <property type="entry name" value="HTH_XRE"/>
    <property type="match status" value="1"/>
</dbReference>
<name>A0A3D8PXY9_9BACI</name>
<evidence type="ECO:0000313" key="3">
    <source>
        <dbReference type="Proteomes" id="UP000257143"/>
    </source>
</evidence>
<dbReference type="OrthoDB" id="2323301at2"/>
<organism evidence="2 3">
    <name type="scientific">Oceanobacillus arenosus</name>
    <dbReference type="NCBI Taxonomy" id="1229153"/>
    <lineage>
        <taxon>Bacteria</taxon>
        <taxon>Bacillati</taxon>
        <taxon>Bacillota</taxon>
        <taxon>Bacilli</taxon>
        <taxon>Bacillales</taxon>
        <taxon>Bacillaceae</taxon>
        <taxon>Oceanobacillus</taxon>
    </lineage>
</organism>
<dbReference type="PROSITE" id="PS50943">
    <property type="entry name" value="HTH_CROC1"/>
    <property type="match status" value="1"/>
</dbReference>
<protein>
    <submittedName>
        <fullName evidence="2">Transcriptional regulator</fullName>
    </submittedName>
</protein>
<dbReference type="RefSeq" id="WP_115771789.1">
    <property type="nucleotide sequence ID" value="NZ_PIOC01000005.1"/>
</dbReference>
<dbReference type="Proteomes" id="UP000257143">
    <property type="component" value="Unassembled WGS sequence"/>
</dbReference>
<dbReference type="Gene3D" id="1.10.260.40">
    <property type="entry name" value="lambda repressor-like DNA-binding domains"/>
    <property type="match status" value="1"/>
</dbReference>
<accession>A0A3D8PXY9</accession>
<dbReference type="InterPro" id="IPR010982">
    <property type="entry name" value="Lambda_DNA-bd_dom_sf"/>
</dbReference>
<dbReference type="GO" id="GO:0003677">
    <property type="term" value="F:DNA binding"/>
    <property type="evidence" value="ECO:0007669"/>
    <property type="project" value="InterPro"/>
</dbReference>
<sequence length="82" mass="9728">MQWLLIRLRKEKELTQKQMARKMNLNITTYVNKENGKSPFKSDEMFFLRDFFGKPIEEIFLPTNCINNAITEKSDDNAAINR</sequence>
<evidence type="ECO:0000313" key="2">
    <source>
        <dbReference type="EMBL" id="RDW21010.1"/>
    </source>
</evidence>
<comment type="caution">
    <text evidence="2">The sequence shown here is derived from an EMBL/GenBank/DDBJ whole genome shotgun (WGS) entry which is preliminary data.</text>
</comment>
<dbReference type="EMBL" id="PIOC01000005">
    <property type="protein sequence ID" value="RDW21010.1"/>
    <property type="molecule type" value="Genomic_DNA"/>
</dbReference>
<gene>
    <name evidence="2" type="ORF">CWR48_04140</name>
</gene>
<dbReference type="AlphaFoldDB" id="A0A3D8PXY9"/>
<dbReference type="InterPro" id="IPR001387">
    <property type="entry name" value="Cro/C1-type_HTH"/>
</dbReference>
<feature type="domain" description="HTH cro/C1-type" evidence="1">
    <location>
        <begin position="5"/>
        <end position="59"/>
    </location>
</feature>